<dbReference type="Proteomes" id="UP000886881">
    <property type="component" value="Unassembled WGS sequence"/>
</dbReference>
<feature type="domain" description="Putative auto-transporter adhesin head GIN" evidence="2">
    <location>
        <begin position="55"/>
        <end position="232"/>
    </location>
</feature>
<feature type="signal peptide" evidence="1">
    <location>
        <begin position="1"/>
        <end position="24"/>
    </location>
</feature>
<feature type="chain" id="PRO_5039546788" evidence="1">
    <location>
        <begin position="25"/>
        <end position="237"/>
    </location>
</feature>
<gene>
    <name evidence="3" type="ORF">IAC35_03925</name>
</gene>
<reference evidence="3" key="2">
    <citation type="journal article" date="2021" name="PeerJ">
        <title>Extensive microbial diversity within the chicken gut microbiome revealed by metagenomics and culture.</title>
        <authorList>
            <person name="Gilroy R."/>
            <person name="Ravi A."/>
            <person name="Getino M."/>
            <person name="Pursley I."/>
            <person name="Horton D.L."/>
            <person name="Alikhan N.F."/>
            <person name="Baker D."/>
            <person name="Gharbi K."/>
            <person name="Hall N."/>
            <person name="Watson M."/>
            <person name="Adriaenssens E.M."/>
            <person name="Foster-Nyarko E."/>
            <person name="Jarju S."/>
            <person name="Secka A."/>
            <person name="Antonio M."/>
            <person name="Oren A."/>
            <person name="Chaudhuri R.R."/>
            <person name="La Ragione R."/>
            <person name="Hildebrand F."/>
            <person name="Pallen M.J."/>
        </authorList>
    </citation>
    <scope>NUCLEOTIDE SEQUENCE</scope>
    <source>
        <strain evidence="3">ChiHecec2B26-709</strain>
    </source>
</reference>
<evidence type="ECO:0000313" key="3">
    <source>
        <dbReference type="EMBL" id="HIT46989.1"/>
    </source>
</evidence>
<dbReference type="EMBL" id="DVLC01000074">
    <property type="protein sequence ID" value="HIT46989.1"/>
    <property type="molecule type" value="Genomic_DNA"/>
</dbReference>
<dbReference type="InterPro" id="IPR021255">
    <property type="entry name" value="DUF2807"/>
</dbReference>
<dbReference type="Pfam" id="PF10988">
    <property type="entry name" value="DUF2807"/>
    <property type="match status" value="1"/>
</dbReference>
<dbReference type="Gene3D" id="2.160.20.120">
    <property type="match status" value="1"/>
</dbReference>
<proteinExistence type="predicted"/>
<dbReference type="PROSITE" id="PS51257">
    <property type="entry name" value="PROKAR_LIPOPROTEIN"/>
    <property type="match status" value="1"/>
</dbReference>
<evidence type="ECO:0000256" key="1">
    <source>
        <dbReference type="SAM" id="SignalP"/>
    </source>
</evidence>
<accession>A0A9D1KI76</accession>
<sequence>MKKSAIILALALSAALVSSCKFFAVSDSANIKFNVGEKVEASDVIETRTFPVAPFDAVDVGMACRMEYVPGDCGVQIRTHDNLFEHLEVSVDDGTLSIRQDGSSFSGMDTMEIFIKSPSLAGAVLSGAADFDAAEGIRSEGEFKLRASGACDVDIRKLEAPSAELKLSGACSLKLAGVDSGELRLRISGAGDAEVSGKTESADISISGAGKVDLRKLDVAELNTNVSGAGNVIRPSK</sequence>
<evidence type="ECO:0000259" key="2">
    <source>
        <dbReference type="Pfam" id="PF10988"/>
    </source>
</evidence>
<organism evidence="3 4">
    <name type="scientific">Candidatus Cryptobacteroides merdipullorum</name>
    <dbReference type="NCBI Taxonomy" id="2840771"/>
    <lineage>
        <taxon>Bacteria</taxon>
        <taxon>Pseudomonadati</taxon>
        <taxon>Bacteroidota</taxon>
        <taxon>Bacteroidia</taxon>
        <taxon>Bacteroidales</taxon>
        <taxon>Candidatus Cryptobacteroides</taxon>
    </lineage>
</organism>
<reference evidence="3" key="1">
    <citation type="submission" date="2020-10" db="EMBL/GenBank/DDBJ databases">
        <authorList>
            <person name="Gilroy R."/>
        </authorList>
    </citation>
    <scope>NUCLEOTIDE SEQUENCE</scope>
    <source>
        <strain evidence="3">ChiHecec2B26-709</strain>
    </source>
</reference>
<comment type="caution">
    <text evidence="3">The sequence shown here is derived from an EMBL/GenBank/DDBJ whole genome shotgun (WGS) entry which is preliminary data.</text>
</comment>
<protein>
    <submittedName>
        <fullName evidence="3">DUF2807 domain-containing protein</fullName>
    </submittedName>
</protein>
<keyword evidence="1" id="KW-0732">Signal</keyword>
<dbReference type="AlphaFoldDB" id="A0A9D1KI76"/>
<name>A0A9D1KI76_9BACT</name>
<evidence type="ECO:0000313" key="4">
    <source>
        <dbReference type="Proteomes" id="UP000886881"/>
    </source>
</evidence>